<protein>
    <submittedName>
        <fullName evidence="1">DUF4388 domain-containing protein</fullName>
    </submittedName>
</protein>
<dbReference type="Proteomes" id="UP000672027">
    <property type="component" value="Chromosome"/>
</dbReference>
<organism evidence="1 2">
    <name type="scientific">Candidatus Thiothrix anitrata</name>
    <dbReference type="NCBI Taxonomy" id="2823902"/>
    <lineage>
        <taxon>Bacteria</taxon>
        <taxon>Pseudomonadati</taxon>
        <taxon>Pseudomonadota</taxon>
        <taxon>Gammaproteobacteria</taxon>
        <taxon>Thiotrichales</taxon>
        <taxon>Thiotrichaceae</taxon>
        <taxon>Thiothrix</taxon>
    </lineage>
</organism>
<accession>A0ABX7X5B1</accession>
<dbReference type="RefSeq" id="WP_210228170.1">
    <property type="nucleotide sequence ID" value="NZ_CP072800.1"/>
</dbReference>
<sequence length="158" mass="17271">MENNPPLTLTQILARLSQILGQKQSGTFFVATDRNTSCRFALETGKITHCTHGRDQGMNAVRSFLETHGGSCSFSENQFVPFRTEAGVSHQMCMDVLGIRPSIRIEKPPLLASSPASTRTKGADSRFYRGGYVPTESGAAHETATQTAKVDNRFYRGG</sequence>
<dbReference type="EMBL" id="CP072800">
    <property type="protein sequence ID" value="QTR50547.1"/>
    <property type="molecule type" value="Genomic_DNA"/>
</dbReference>
<evidence type="ECO:0000313" key="2">
    <source>
        <dbReference type="Proteomes" id="UP000672027"/>
    </source>
</evidence>
<name>A0ABX7X5B1_9GAMM</name>
<evidence type="ECO:0000313" key="1">
    <source>
        <dbReference type="EMBL" id="QTR50547.1"/>
    </source>
</evidence>
<reference evidence="1 2" key="1">
    <citation type="submission" date="2021-04" db="EMBL/GenBank/DDBJ databases">
        <title>Genomics, taxonomy and metabolism of representatives of sulfur bacteria of the genus Thiothrix: Thiothrix fructosivorans QT, Thiothrix unzii A1T and three new species, Thiothrix subterranea sp. nov., Thiothrix litoralis sp. nov. and 'Candidatus Thiothrix anitrata' sp. nov.</title>
        <authorList>
            <person name="Ravin N.V."/>
            <person name="Smolyakov D."/>
            <person name="Rudenko T.S."/>
            <person name="Mardanov A.V."/>
            <person name="Beletsky A.V."/>
            <person name="Markov N.D."/>
            <person name="Fomenkov A.I."/>
            <person name="Roberts R.J."/>
            <person name="Karnachuk O.V."/>
            <person name="Novikov A."/>
            <person name="Grabovich M.Y."/>
        </authorList>
    </citation>
    <scope>NUCLEOTIDE SEQUENCE [LARGE SCALE GENOMIC DNA]</scope>
    <source>
        <strain evidence="1 2">A52</strain>
    </source>
</reference>
<proteinExistence type="predicted"/>
<gene>
    <name evidence="1" type="ORF">J8380_02960</name>
</gene>
<keyword evidence="2" id="KW-1185">Reference proteome</keyword>